<keyword evidence="1" id="KW-1133">Transmembrane helix</keyword>
<name>A0A6G7ZLK2_9SPHN</name>
<dbReference type="EMBL" id="CP049871">
    <property type="protein sequence ID" value="QIL01776.1"/>
    <property type="molecule type" value="Genomic_DNA"/>
</dbReference>
<feature type="transmembrane region" description="Helical" evidence="1">
    <location>
        <begin position="253"/>
        <end position="272"/>
    </location>
</feature>
<keyword evidence="1" id="KW-0472">Membrane</keyword>
<reference evidence="2 3" key="1">
    <citation type="submission" date="2020-03" db="EMBL/GenBank/DDBJ databases">
        <title>Sphingomonas sp. nov., isolated from fish.</title>
        <authorList>
            <person name="Hyun D.-W."/>
            <person name="Bae J.-W."/>
        </authorList>
    </citation>
    <scope>NUCLEOTIDE SEQUENCE [LARGE SCALE GENOMIC DNA]</scope>
    <source>
        <strain evidence="2 3">HDW15C</strain>
    </source>
</reference>
<accession>A0A6G7ZLK2</accession>
<dbReference type="Proteomes" id="UP000502502">
    <property type="component" value="Chromosome"/>
</dbReference>
<dbReference type="RefSeq" id="WP_166092676.1">
    <property type="nucleotide sequence ID" value="NZ_CP049871.1"/>
</dbReference>
<evidence type="ECO:0000313" key="3">
    <source>
        <dbReference type="Proteomes" id="UP000502502"/>
    </source>
</evidence>
<feature type="transmembrane region" description="Helical" evidence="1">
    <location>
        <begin position="150"/>
        <end position="170"/>
    </location>
</feature>
<sequence length="278" mass="29988">MGTIVGQQLRVVTGALRQEVRVLAAALILLCLFAALGGFGRDPLVGEPSFLLLALPVAAILPIAVWRGESLFGRAYLWTLPARRQGNAFARIFAGAVWLVVAIGVTMLTIAVIAWASGGHMGITEVRLVSATANPAAATKVTWTTPAWEYIAPFTACLIVYGLATAAVVGLRYPLRWVLGIAFTWGLLIALLNLPGTPLAAGVDTIREHLWFGRYGLDKVLSGVQDYRLQHEFQLPNGSKALLWSSLPSPAPWLRSTAAWMAGTLLLITFAVRRHAER</sequence>
<evidence type="ECO:0000256" key="1">
    <source>
        <dbReference type="SAM" id="Phobius"/>
    </source>
</evidence>
<gene>
    <name evidence="2" type="ORF">G7078_02560</name>
</gene>
<proteinExistence type="predicted"/>
<dbReference type="AlphaFoldDB" id="A0A6G7ZLK2"/>
<feature type="transmembrane region" description="Helical" evidence="1">
    <location>
        <begin position="89"/>
        <end position="116"/>
    </location>
</feature>
<dbReference type="KEGG" id="ssin:G7078_02560"/>
<feature type="transmembrane region" description="Helical" evidence="1">
    <location>
        <begin position="20"/>
        <end position="38"/>
    </location>
</feature>
<feature type="transmembrane region" description="Helical" evidence="1">
    <location>
        <begin position="50"/>
        <end position="68"/>
    </location>
</feature>
<keyword evidence="1" id="KW-0812">Transmembrane</keyword>
<keyword evidence="3" id="KW-1185">Reference proteome</keyword>
<feature type="transmembrane region" description="Helical" evidence="1">
    <location>
        <begin position="177"/>
        <end position="194"/>
    </location>
</feature>
<protein>
    <submittedName>
        <fullName evidence="2">Uncharacterized protein</fullName>
    </submittedName>
</protein>
<evidence type="ECO:0000313" key="2">
    <source>
        <dbReference type="EMBL" id="QIL01776.1"/>
    </source>
</evidence>
<organism evidence="2 3">
    <name type="scientific">Sphingomonas sinipercae</name>
    <dbReference type="NCBI Taxonomy" id="2714944"/>
    <lineage>
        <taxon>Bacteria</taxon>
        <taxon>Pseudomonadati</taxon>
        <taxon>Pseudomonadota</taxon>
        <taxon>Alphaproteobacteria</taxon>
        <taxon>Sphingomonadales</taxon>
        <taxon>Sphingomonadaceae</taxon>
        <taxon>Sphingomonas</taxon>
    </lineage>
</organism>